<dbReference type="OrthoDB" id="9798200at2"/>
<evidence type="ECO:0000313" key="2">
    <source>
        <dbReference type="Proteomes" id="UP000269412"/>
    </source>
</evidence>
<dbReference type="InterPro" id="IPR045738">
    <property type="entry name" value="DUF6088"/>
</dbReference>
<proteinExistence type="predicted"/>
<evidence type="ECO:0008006" key="3">
    <source>
        <dbReference type="Google" id="ProtNLM"/>
    </source>
</evidence>
<dbReference type="RefSeq" id="WP_121068725.1">
    <property type="nucleotide sequence ID" value="NZ_RBIQ01000010.1"/>
</dbReference>
<evidence type="ECO:0000313" key="1">
    <source>
        <dbReference type="EMBL" id="RKR07955.1"/>
    </source>
</evidence>
<organism evidence="1 2">
    <name type="scientific">Maribacter vaceletii</name>
    <dbReference type="NCBI Taxonomy" id="1206816"/>
    <lineage>
        <taxon>Bacteria</taxon>
        <taxon>Pseudomonadati</taxon>
        <taxon>Bacteroidota</taxon>
        <taxon>Flavobacteriia</taxon>
        <taxon>Flavobacteriales</taxon>
        <taxon>Flavobacteriaceae</taxon>
        <taxon>Maribacter</taxon>
    </lineage>
</organism>
<dbReference type="Pfam" id="PF19570">
    <property type="entry name" value="DUF6088"/>
    <property type="match status" value="1"/>
</dbReference>
<comment type="caution">
    <text evidence="1">The sequence shown here is derived from an EMBL/GenBank/DDBJ whole genome shotgun (WGS) entry which is preliminary data.</text>
</comment>
<protein>
    <recommendedName>
        <fullName evidence="3">Transcriptional regulator, AbiEi antitoxin, Type IV TA system</fullName>
    </recommendedName>
</protein>
<keyword evidence="2" id="KW-1185">Reference proteome</keyword>
<dbReference type="AlphaFoldDB" id="A0A495DTH7"/>
<dbReference type="Proteomes" id="UP000269412">
    <property type="component" value="Unassembled WGS sequence"/>
</dbReference>
<reference evidence="1 2" key="1">
    <citation type="submission" date="2018-10" db="EMBL/GenBank/DDBJ databases">
        <title>Genomic Encyclopedia of Archaeal and Bacterial Type Strains, Phase II (KMG-II): from individual species to whole genera.</title>
        <authorList>
            <person name="Goeker M."/>
        </authorList>
    </citation>
    <scope>NUCLEOTIDE SEQUENCE [LARGE SCALE GENOMIC DNA]</scope>
    <source>
        <strain evidence="1 2">DSM 25230</strain>
    </source>
</reference>
<accession>A0A495DTH7</accession>
<sequence length="197" mass="21926">MTNSVQTRIENEIKSMKKGSILFPSNFDDMGNVEVVKKSLLRLENKKFLVRLAHGIYLYPKQDKLLGVLYPTIEEIAVAIAARDKARIIPTGTTALNKLGLSTQIPMNVVFLTDGAPRSIVVGKRTIKFKRTSPKNLAVKGEITSLIIQALKEIGKDNVTAAQLEKIKIHLEKEKQEIIGHDAKLAPAWISKIMKNN</sequence>
<name>A0A495DTH7_9FLAO</name>
<dbReference type="EMBL" id="RBIQ01000010">
    <property type="protein sequence ID" value="RKR07955.1"/>
    <property type="molecule type" value="Genomic_DNA"/>
</dbReference>
<gene>
    <name evidence="1" type="ORF">CLV91_2717</name>
</gene>